<name>A0ABV2UFN1_9ACTN</name>
<feature type="chain" id="PRO_5047183171" description="Lipoprotein" evidence="2">
    <location>
        <begin position="36"/>
        <end position="189"/>
    </location>
</feature>
<evidence type="ECO:0000256" key="1">
    <source>
        <dbReference type="SAM" id="MobiDB-lite"/>
    </source>
</evidence>
<dbReference type="PROSITE" id="PS51257">
    <property type="entry name" value="PROKAR_LIPOPROTEIN"/>
    <property type="match status" value="1"/>
</dbReference>
<keyword evidence="2" id="KW-0732">Signal</keyword>
<accession>A0ABV2UFN1</accession>
<evidence type="ECO:0000313" key="3">
    <source>
        <dbReference type="EMBL" id="MET8436660.1"/>
    </source>
</evidence>
<protein>
    <recommendedName>
        <fullName evidence="5">Lipoprotein</fullName>
    </recommendedName>
</protein>
<feature type="region of interest" description="Disordered" evidence="1">
    <location>
        <begin position="55"/>
        <end position="90"/>
    </location>
</feature>
<comment type="caution">
    <text evidence="3">The sequence shown here is derived from an EMBL/GenBank/DDBJ whole genome shotgun (WGS) entry which is preliminary data.</text>
</comment>
<dbReference type="RefSeq" id="WP_356503656.1">
    <property type="nucleotide sequence ID" value="NZ_JBEXIP010000028.1"/>
</dbReference>
<reference evidence="3 4" key="1">
    <citation type="submission" date="2024-06" db="EMBL/GenBank/DDBJ databases">
        <title>The Natural Products Discovery Center: Release of the First 8490 Sequenced Strains for Exploring Actinobacteria Biosynthetic Diversity.</title>
        <authorList>
            <person name="Kalkreuter E."/>
            <person name="Kautsar S.A."/>
            <person name="Yang D."/>
            <person name="Bader C.D."/>
            <person name="Teijaro C.N."/>
            <person name="Fluegel L."/>
            <person name="Davis C.M."/>
            <person name="Simpson J.R."/>
            <person name="Lauterbach L."/>
            <person name="Steele A.D."/>
            <person name="Gui C."/>
            <person name="Meng S."/>
            <person name="Li G."/>
            <person name="Viehrig K."/>
            <person name="Ye F."/>
            <person name="Su P."/>
            <person name="Kiefer A.F."/>
            <person name="Nichols A."/>
            <person name="Cepeda A.J."/>
            <person name="Yan W."/>
            <person name="Fan B."/>
            <person name="Jiang Y."/>
            <person name="Adhikari A."/>
            <person name="Zheng C.-J."/>
            <person name="Schuster L."/>
            <person name="Cowan T.M."/>
            <person name="Smanski M.J."/>
            <person name="Chevrette M.G."/>
            <person name="De Carvalho L.P.S."/>
            <person name="Shen B."/>
        </authorList>
    </citation>
    <scope>NUCLEOTIDE SEQUENCE [LARGE SCALE GENOMIC DNA]</scope>
    <source>
        <strain evidence="3 4">NPDC005137</strain>
    </source>
</reference>
<organism evidence="3 4">
    <name type="scientific">Streptomyces sp. 900116325</name>
    <dbReference type="NCBI Taxonomy" id="3154295"/>
    <lineage>
        <taxon>Bacteria</taxon>
        <taxon>Bacillati</taxon>
        <taxon>Actinomycetota</taxon>
        <taxon>Actinomycetes</taxon>
        <taxon>Kitasatosporales</taxon>
        <taxon>Streptomycetaceae</taxon>
        <taxon>Streptomyces</taxon>
    </lineage>
</organism>
<evidence type="ECO:0008006" key="5">
    <source>
        <dbReference type="Google" id="ProtNLM"/>
    </source>
</evidence>
<keyword evidence="4" id="KW-1185">Reference proteome</keyword>
<evidence type="ECO:0000313" key="4">
    <source>
        <dbReference type="Proteomes" id="UP001550044"/>
    </source>
</evidence>
<dbReference type="Proteomes" id="UP001550044">
    <property type="component" value="Unassembled WGS sequence"/>
</dbReference>
<feature type="compositionally biased region" description="Low complexity" evidence="1">
    <location>
        <begin position="55"/>
        <end position="70"/>
    </location>
</feature>
<proteinExistence type="predicted"/>
<gene>
    <name evidence="3" type="ORF">ABZV61_28565</name>
</gene>
<sequence>MSVRTTRARARMRAAAGLTLLLGACLIGCSSVETSEGPGGDVPYVAPSANEAAASRAAEAQAEADAQASADAEDAARMSSEKPATTPPQVRDAFATLQATLDDTCTPGAGDCAYVLGRVHDELAGLEASMTAHPKDPGHFKEPVAWMATLDRTLKGDTSTENLEKHRSELFGTRDRINTWMQGHPEDYR</sequence>
<feature type="signal peptide" evidence="2">
    <location>
        <begin position="1"/>
        <end position="35"/>
    </location>
</feature>
<dbReference type="EMBL" id="JBEXIP010000028">
    <property type="protein sequence ID" value="MET8436660.1"/>
    <property type="molecule type" value="Genomic_DNA"/>
</dbReference>
<evidence type="ECO:0000256" key="2">
    <source>
        <dbReference type="SAM" id="SignalP"/>
    </source>
</evidence>